<dbReference type="Gene3D" id="1.10.10.60">
    <property type="entry name" value="Homeodomain-like"/>
    <property type="match status" value="1"/>
</dbReference>
<proteinExistence type="inferred from homology"/>
<dbReference type="Proteomes" id="UP000682733">
    <property type="component" value="Unassembled WGS sequence"/>
</dbReference>
<evidence type="ECO:0000259" key="12">
    <source>
        <dbReference type="PROSITE" id="PS50071"/>
    </source>
</evidence>
<dbReference type="InterPro" id="IPR020479">
    <property type="entry name" value="HD_metazoa"/>
</dbReference>
<keyword evidence="2" id="KW-0217">Developmental protein</keyword>
<comment type="similarity">
    <text evidence="8">Belongs to the HMX homeobox family.</text>
</comment>
<dbReference type="SUPFAM" id="SSF46689">
    <property type="entry name" value="Homeodomain-like"/>
    <property type="match status" value="1"/>
</dbReference>
<keyword evidence="6" id="KW-0804">Transcription</keyword>
<feature type="region of interest" description="Disordered" evidence="11">
    <location>
        <begin position="157"/>
        <end position="204"/>
    </location>
</feature>
<evidence type="ECO:0000313" key="16">
    <source>
        <dbReference type="EMBL" id="CAF4241200.1"/>
    </source>
</evidence>
<evidence type="ECO:0000313" key="14">
    <source>
        <dbReference type="EMBL" id="CAF1445721.1"/>
    </source>
</evidence>
<feature type="region of interest" description="Disordered" evidence="11">
    <location>
        <begin position="390"/>
        <end position="409"/>
    </location>
</feature>
<comment type="subcellular location">
    <subcellularLocation>
        <location evidence="1 9 10">Nucleus</location>
    </subcellularLocation>
</comment>
<evidence type="ECO:0000256" key="8">
    <source>
        <dbReference type="ARBA" id="ARBA00038165"/>
    </source>
</evidence>
<dbReference type="AlphaFoldDB" id="A0A813S5H3"/>
<evidence type="ECO:0000256" key="11">
    <source>
        <dbReference type="SAM" id="MobiDB-lite"/>
    </source>
</evidence>
<evidence type="ECO:0000313" key="13">
    <source>
        <dbReference type="EMBL" id="CAF0795251.1"/>
    </source>
</evidence>
<dbReference type="CDD" id="cd00086">
    <property type="entry name" value="homeodomain"/>
    <property type="match status" value="1"/>
</dbReference>
<keyword evidence="4 9" id="KW-0238">DNA-binding</keyword>
<evidence type="ECO:0000256" key="5">
    <source>
        <dbReference type="ARBA" id="ARBA00023155"/>
    </source>
</evidence>
<evidence type="ECO:0000256" key="2">
    <source>
        <dbReference type="ARBA" id="ARBA00022473"/>
    </source>
</evidence>
<dbReference type="PANTHER" id="PTHR46110:SF3">
    <property type="entry name" value="HOMEOBOX PROTEIN HMX"/>
    <property type="match status" value="1"/>
</dbReference>
<keyword evidence="7 9" id="KW-0539">Nucleus</keyword>
<dbReference type="GO" id="GO:0000981">
    <property type="term" value="F:DNA-binding transcription factor activity, RNA polymerase II-specific"/>
    <property type="evidence" value="ECO:0007669"/>
    <property type="project" value="InterPro"/>
</dbReference>
<evidence type="ECO:0000313" key="17">
    <source>
        <dbReference type="Proteomes" id="UP000663829"/>
    </source>
</evidence>
<dbReference type="InterPro" id="IPR001356">
    <property type="entry name" value="HD"/>
</dbReference>
<dbReference type="InterPro" id="IPR009057">
    <property type="entry name" value="Homeodomain-like_sf"/>
</dbReference>
<feature type="compositionally biased region" description="Polar residues" evidence="11">
    <location>
        <begin position="168"/>
        <end position="184"/>
    </location>
</feature>
<evidence type="ECO:0000313" key="15">
    <source>
        <dbReference type="EMBL" id="CAF3579777.1"/>
    </source>
</evidence>
<dbReference type="Proteomes" id="UP000681722">
    <property type="component" value="Unassembled WGS sequence"/>
</dbReference>
<keyword evidence="5 9" id="KW-0371">Homeobox</keyword>
<gene>
    <name evidence="13" type="ORF">GPM918_LOCUS3216</name>
    <name evidence="14" type="ORF">OVA965_LOCUS34618</name>
    <name evidence="15" type="ORF">SRO942_LOCUS3216</name>
    <name evidence="16" type="ORF">TMI583_LOCUS35550</name>
</gene>
<dbReference type="FunFam" id="1.10.10.60:FF:000053">
    <property type="entry name" value="H6 family homeobox 2"/>
    <property type="match status" value="1"/>
</dbReference>
<dbReference type="EMBL" id="CAJOBA010051081">
    <property type="protein sequence ID" value="CAF4241200.1"/>
    <property type="molecule type" value="Genomic_DNA"/>
</dbReference>
<evidence type="ECO:0000256" key="4">
    <source>
        <dbReference type="ARBA" id="ARBA00023125"/>
    </source>
</evidence>
<evidence type="ECO:0000256" key="9">
    <source>
        <dbReference type="PROSITE-ProRule" id="PRU00108"/>
    </source>
</evidence>
<accession>A0A813S5H3</accession>
<evidence type="ECO:0000256" key="3">
    <source>
        <dbReference type="ARBA" id="ARBA00023015"/>
    </source>
</evidence>
<sequence>MDEQQCNDSLLNSKIIISDIKQNTSANIMSTNELVSPTKSDSLKKLSFSIDSILEKNDTMIDPLSKTNAILHTLNNNNYKLIKNNSNCSKRLLSLTNGRQKLINENQPRLPSDLGLHLVRDSKEIDSKNYLKSTYPNDGISLSQTSNEVSLLIPSYHHHHQKTEQSPKIKNLRSSVDAQTSDCHTSSDEIDESLDDDYSKDSDDVEYSLSSRQYPLDSIQSHGNNYHSDRHDIHEMMHRKKKTRTVFSRSQIFQLEATFDMKRYLSSADRANLAQALHLTEQQVKIWFQNRRNKLKRQIVEASQSVNAVSAVLQNAVSQNTPTPVISSVSANQNGSIKRPLPVTPTDILNSKLGGHRFESFLYSPTSAFFDQLAASAAAAAVAQNLGKSAGTLSGHDSSSSSNGHSGSSGYSFQDFYVNGITHVA</sequence>
<name>A0A813S5H3_9BILA</name>
<evidence type="ECO:0000256" key="1">
    <source>
        <dbReference type="ARBA" id="ARBA00004123"/>
    </source>
</evidence>
<dbReference type="OrthoDB" id="6159439at2759"/>
<dbReference type="Proteomes" id="UP000677228">
    <property type="component" value="Unassembled WGS sequence"/>
</dbReference>
<dbReference type="PROSITE" id="PS00027">
    <property type="entry name" value="HOMEOBOX_1"/>
    <property type="match status" value="1"/>
</dbReference>
<reference evidence="13" key="1">
    <citation type="submission" date="2021-02" db="EMBL/GenBank/DDBJ databases">
        <authorList>
            <person name="Nowell W R."/>
        </authorList>
    </citation>
    <scope>NUCLEOTIDE SEQUENCE</scope>
</reference>
<evidence type="ECO:0000256" key="7">
    <source>
        <dbReference type="ARBA" id="ARBA00023242"/>
    </source>
</evidence>
<keyword evidence="3" id="KW-0805">Transcription regulation</keyword>
<dbReference type="GO" id="GO:0005634">
    <property type="term" value="C:nucleus"/>
    <property type="evidence" value="ECO:0007669"/>
    <property type="project" value="UniProtKB-SubCell"/>
</dbReference>
<dbReference type="InterPro" id="IPR017970">
    <property type="entry name" value="Homeobox_CS"/>
</dbReference>
<evidence type="ECO:0000256" key="10">
    <source>
        <dbReference type="RuleBase" id="RU000682"/>
    </source>
</evidence>
<dbReference type="SMART" id="SM00389">
    <property type="entry name" value="HOX"/>
    <property type="match status" value="1"/>
</dbReference>
<feature type="DNA-binding region" description="Homeobox" evidence="9">
    <location>
        <begin position="240"/>
        <end position="299"/>
    </location>
</feature>
<dbReference type="PROSITE" id="PS50071">
    <property type="entry name" value="HOMEOBOX_2"/>
    <property type="match status" value="1"/>
</dbReference>
<dbReference type="Proteomes" id="UP000663829">
    <property type="component" value="Unassembled WGS sequence"/>
</dbReference>
<dbReference type="GO" id="GO:0000977">
    <property type="term" value="F:RNA polymerase II transcription regulatory region sequence-specific DNA binding"/>
    <property type="evidence" value="ECO:0007669"/>
    <property type="project" value="TreeGrafter"/>
</dbReference>
<feature type="domain" description="Homeobox" evidence="12">
    <location>
        <begin position="238"/>
        <end position="298"/>
    </location>
</feature>
<dbReference type="PRINTS" id="PR00024">
    <property type="entry name" value="HOMEOBOX"/>
</dbReference>
<protein>
    <recommendedName>
        <fullName evidence="12">Homeobox domain-containing protein</fullName>
    </recommendedName>
</protein>
<dbReference type="PANTHER" id="PTHR46110">
    <property type="entry name" value="HOMEOBOX PROTEIN HMX"/>
    <property type="match status" value="1"/>
</dbReference>
<keyword evidence="17" id="KW-1185">Reference proteome</keyword>
<dbReference type="EMBL" id="CAJNOK010029257">
    <property type="protein sequence ID" value="CAF1445721.1"/>
    <property type="molecule type" value="Genomic_DNA"/>
</dbReference>
<organism evidence="13 17">
    <name type="scientific">Didymodactylos carnosus</name>
    <dbReference type="NCBI Taxonomy" id="1234261"/>
    <lineage>
        <taxon>Eukaryota</taxon>
        <taxon>Metazoa</taxon>
        <taxon>Spiralia</taxon>
        <taxon>Gnathifera</taxon>
        <taxon>Rotifera</taxon>
        <taxon>Eurotatoria</taxon>
        <taxon>Bdelloidea</taxon>
        <taxon>Philodinida</taxon>
        <taxon>Philodinidae</taxon>
        <taxon>Didymodactylos</taxon>
    </lineage>
</organism>
<comment type="caution">
    <text evidence="13">The sequence shown here is derived from an EMBL/GenBank/DDBJ whole genome shotgun (WGS) entry which is preliminary data.</text>
</comment>
<dbReference type="EMBL" id="CAJNOQ010000386">
    <property type="protein sequence ID" value="CAF0795251.1"/>
    <property type="molecule type" value="Genomic_DNA"/>
</dbReference>
<dbReference type="InterPro" id="IPR051300">
    <property type="entry name" value="HMX_Homeobox_TF"/>
</dbReference>
<dbReference type="Pfam" id="PF00046">
    <property type="entry name" value="Homeodomain"/>
    <property type="match status" value="1"/>
</dbReference>
<evidence type="ECO:0000256" key="6">
    <source>
        <dbReference type="ARBA" id="ARBA00023163"/>
    </source>
</evidence>
<dbReference type="EMBL" id="CAJOBC010000386">
    <property type="protein sequence ID" value="CAF3579777.1"/>
    <property type="molecule type" value="Genomic_DNA"/>
</dbReference>